<dbReference type="Gene3D" id="1.20.1280.50">
    <property type="match status" value="1"/>
</dbReference>
<reference evidence="2" key="2">
    <citation type="journal article" date="2015" name="Data Brief">
        <title>Shoot transcriptome of the giant reed, Arundo donax.</title>
        <authorList>
            <person name="Barrero R.A."/>
            <person name="Guerrero F.D."/>
            <person name="Moolhuijzen P."/>
            <person name="Goolsby J.A."/>
            <person name="Tidwell J."/>
            <person name="Bellgard S.E."/>
            <person name="Bellgard M.I."/>
        </authorList>
    </citation>
    <scope>NUCLEOTIDE SEQUENCE</scope>
    <source>
        <tissue evidence="2">Shoot tissue taken approximately 20 cm above the soil surface</tissue>
    </source>
</reference>
<proteinExistence type="predicted"/>
<dbReference type="InterPro" id="IPR036047">
    <property type="entry name" value="F-box-like_dom_sf"/>
</dbReference>
<dbReference type="EMBL" id="GBRH01233315">
    <property type="protein sequence ID" value="JAD64580.1"/>
    <property type="molecule type" value="Transcribed_RNA"/>
</dbReference>
<dbReference type="AlphaFoldDB" id="A0A0A9BTU0"/>
<dbReference type="PANTHER" id="PTHR31264:SF29">
    <property type="entry name" value="OS07G0554500 PROTEIN"/>
    <property type="match status" value="1"/>
</dbReference>
<dbReference type="SUPFAM" id="SSF81383">
    <property type="entry name" value="F-box domain"/>
    <property type="match status" value="1"/>
</dbReference>
<dbReference type="InterPro" id="IPR001810">
    <property type="entry name" value="F-box_dom"/>
</dbReference>
<dbReference type="Pfam" id="PF00646">
    <property type="entry name" value="F-box"/>
    <property type="match status" value="1"/>
</dbReference>
<sequence length="74" mass="8161">MPPPARREPRQLEAPAPALRLTDDLLADILIRLPTLADLGRASAACPTFRRVIADHSFLHRLRALHPPPLLGTL</sequence>
<evidence type="ECO:0000313" key="2">
    <source>
        <dbReference type="EMBL" id="JAD64580.1"/>
    </source>
</evidence>
<dbReference type="PANTHER" id="PTHR31264">
    <property type="entry name" value="OS07G0554500 PROTEIN-RELATED"/>
    <property type="match status" value="1"/>
</dbReference>
<evidence type="ECO:0000259" key="1">
    <source>
        <dbReference type="Pfam" id="PF00646"/>
    </source>
</evidence>
<organism evidence="2">
    <name type="scientific">Arundo donax</name>
    <name type="common">Giant reed</name>
    <name type="synonym">Donax arundinaceus</name>
    <dbReference type="NCBI Taxonomy" id="35708"/>
    <lineage>
        <taxon>Eukaryota</taxon>
        <taxon>Viridiplantae</taxon>
        <taxon>Streptophyta</taxon>
        <taxon>Embryophyta</taxon>
        <taxon>Tracheophyta</taxon>
        <taxon>Spermatophyta</taxon>
        <taxon>Magnoliopsida</taxon>
        <taxon>Liliopsida</taxon>
        <taxon>Poales</taxon>
        <taxon>Poaceae</taxon>
        <taxon>PACMAD clade</taxon>
        <taxon>Arundinoideae</taxon>
        <taxon>Arundineae</taxon>
        <taxon>Arundo</taxon>
    </lineage>
</organism>
<feature type="domain" description="F-box" evidence="1">
    <location>
        <begin position="19"/>
        <end position="60"/>
    </location>
</feature>
<protein>
    <recommendedName>
        <fullName evidence="1">F-box domain-containing protein</fullName>
    </recommendedName>
</protein>
<accession>A0A0A9BTU0</accession>
<name>A0A0A9BTU0_ARUDO</name>
<reference evidence="2" key="1">
    <citation type="submission" date="2014-09" db="EMBL/GenBank/DDBJ databases">
        <authorList>
            <person name="Magalhaes I.L.F."/>
            <person name="Oliveira U."/>
            <person name="Santos F.R."/>
            <person name="Vidigal T.H.D.A."/>
            <person name="Brescovit A.D."/>
            <person name="Santos A.J."/>
        </authorList>
    </citation>
    <scope>NUCLEOTIDE SEQUENCE</scope>
    <source>
        <tissue evidence="2">Shoot tissue taken approximately 20 cm above the soil surface</tissue>
    </source>
</reference>